<organism evidence="2">
    <name type="scientific">Enterobacter kobei</name>
    <dbReference type="NCBI Taxonomy" id="208224"/>
    <lineage>
        <taxon>Bacteria</taxon>
        <taxon>Pseudomonadati</taxon>
        <taxon>Pseudomonadota</taxon>
        <taxon>Gammaproteobacteria</taxon>
        <taxon>Enterobacterales</taxon>
        <taxon>Enterobacteriaceae</taxon>
        <taxon>Enterobacter</taxon>
        <taxon>Enterobacter cloacae complex</taxon>
    </lineage>
</organism>
<sequence length="68" mass="7777">MKREHFNENVCATLAHFYFFVSLWISLCVKGYKAGFCCGMQQSVIFLSFSGCGLRRTPYNAPPSTRQM</sequence>
<gene>
    <name evidence="2" type="ORF">B9Q37_25070</name>
</gene>
<accession>A0A2J0PCM7</accession>
<dbReference type="Proteomes" id="UP000230495">
    <property type="component" value="Unassembled WGS sequence"/>
</dbReference>
<feature type="transmembrane region" description="Helical" evidence="1">
    <location>
        <begin position="12"/>
        <end position="32"/>
    </location>
</feature>
<keyword evidence="1" id="KW-1133">Transmembrane helix</keyword>
<evidence type="ECO:0000256" key="1">
    <source>
        <dbReference type="SAM" id="Phobius"/>
    </source>
</evidence>
<reference evidence="2 3" key="1">
    <citation type="journal article" date="2017" name="J. Antimicrob. Chemother.">
        <title>Characterization of the population structure, drug resistance mechanisms and plasmids of the community-associated Enterobacter cloacae complex in China.</title>
        <authorList>
            <person name="Zhou K."/>
            <person name="Yu W."/>
            <person name="Cao X."/>
            <person name="Shen P."/>
            <person name="Lu H."/>
            <person name="Luo Q."/>
            <person name="Rossen J.W.A."/>
            <person name="Xiao Y."/>
        </authorList>
    </citation>
    <scope>NUCLEOTIDE SEQUENCE [LARGE SCALE GENOMIC DNA]</scope>
    <source>
        <strain evidence="2">ECC1097</strain>
    </source>
</reference>
<keyword evidence="1" id="KW-0812">Transmembrane</keyword>
<dbReference type="EMBL" id="NEEU01000037">
    <property type="protein sequence ID" value="PJD66451.1"/>
    <property type="molecule type" value="Genomic_DNA"/>
</dbReference>
<protein>
    <submittedName>
        <fullName evidence="2">Uncharacterized protein</fullName>
    </submittedName>
</protein>
<name>A0A2J0PCM7_9ENTR</name>
<evidence type="ECO:0000313" key="2">
    <source>
        <dbReference type="EMBL" id="PJD66451.1"/>
    </source>
</evidence>
<keyword evidence="1" id="KW-0472">Membrane</keyword>
<evidence type="ECO:0000313" key="3">
    <source>
        <dbReference type="Proteomes" id="UP000230495"/>
    </source>
</evidence>
<comment type="caution">
    <text evidence="2">The sequence shown here is derived from an EMBL/GenBank/DDBJ whole genome shotgun (WGS) entry which is preliminary data.</text>
</comment>
<dbReference type="AlphaFoldDB" id="A0A2J0PCM7"/>
<proteinExistence type="predicted"/>